<sequence length="476" mass="52054">MKFRHFAALLLVGSLLFAAAITDIPWTLLGMAPPASSRQGHGTLAQPLNRTNVDLPLSSPCGPWAVLLTPVTGAPALLVSASWDEREGPAQARLLTIVKREGLPALRCLFCCGGASGEPFVHSPARVEVHRLHFNFPWATADVLCTPPDANVCSTPQGVTLVPAEGPVPISIRAPGPNSSSSEPATPRPSFTPFYPGARGPLGQERNFIHEFGVCISTLFGGYDNVLQFAQAVELYRLLGASIVTVYSRGCGPMLARLLAHYEAAGIVEVVPWPIGVHLQPSSGWMPDVDPGDVHYHGQTAALNDCLYRRMGDTRYLATTDIDEVIVPLQHEDWAGLMKALESRYRVSVFHFRNYVFPHSARDATLHATYSARWRGVPGHDILTHVLHEPPTPDSTKMMVEARRVVRVSVHSVLRSLRGQQIVPTNAARMFHFRDAMQPEMSKEQLSYDARLWRYNASLVTNVEAALSAAGLLHLP</sequence>
<evidence type="ECO:0000256" key="2">
    <source>
        <dbReference type="ARBA" id="ARBA00007647"/>
    </source>
</evidence>
<evidence type="ECO:0000256" key="3">
    <source>
        <dbReference type="ARBA" id="ARBA00022676"/>
    </source>
</evidence>
<dbReference type="RefSeq" id="XP_032833403.1">
    <property type="nucleotide sequence ID" value="XM_032977512.1"/>
</dbReference>
<comment type="subcellular location">
    <subcellularLocation>
        <location evidence="1">Membrane</location>
        <topology evidence="1">Single-pass membrane protein</topology>
    </subcellularLocation>
</comment>
<protein>
    <recommendedName>
        <fullName evidence="8">Glycosyltransferase family 92 protein</fullName>
        <ecNumber evidence="8">2.4.1.-</ecNumber>
    </recommendedName>
</protein>
<keyword evidence="5" id="KW-0812">Transmembrane</keyword>
<dbReference type="GO" id="GO:0016020">
    <property type="term" value="C:membrane"/>
    <property type="evidence" value="ECO:0007669"/>
    <property type="project" value="UniProtKB-SubCell"/>
</dbReference>
<evidence type="ECO:0000256" key="1">
    <source>
        <dbReference type="ARBA" id="ARBA00004167"/>
    </source>
</evidence>
<dbReference type="AlphaFoldDB" id="A0AAJ7UEP1"/>
<evidence type="ECO:0000313" key="10">
    <source>
        <dbReference type="Proteomes" id="UP001318040"/>
    </source>
</evidence>
<name>A0AAJ7UEP1_PETMA</name>
<evidence type="ECO:0000256" key="9">
    <source>
        <dbReference type="SAM" id="SignalP"/>
    </source>
</evidence>
<feature type="chain" id="PRO_5042478665" description="Glycosyltransferase family 92 protein" evidence="9">
    <location>
        <begin position="21"/>
        <end position="476"/>
    </location>
</feature>
<dbReference type="PANTHER" id="PTHR21461:SF69">
    <property type="entry name" value="GLYCOSYLTRANSFERASE FAMILY 92 PROTEIN"/>
    <property type="match status" value="1"/>
</dbReference>
<dbReference type="Proteomes" id="UP001318040">
    <property type="component" value="Chromosome 63"/>
</dbReference>
<dbReference type="KEGG" id="pmrn:116956072"/>
<dbReference type="GO" id="GO:0016757">
    <property type="term" value="F:glycosyltransferase activity"/>
    <property type="evidence" value="ECO:0007669"/>
    <property type="project" value="UniProtKB-UniRule"/>
</dbReference>
<accession>A0AAJ7UEP1</accession>
<evidence type="ECO:0000256" key="5">
    <source>
        <dbReference type="ARBA" id="ARBA00022692"/>
    </source>
</evidence>
<comment type="similarity">
    <text evidence="2 8">Belongs to the glycosyltransferase 92 family.</text>
</comment>
<reference evidence="11" key="1">
    <citation type="submission" date="2025-08" db="UniProtKB">
        <authorList>
            <consortium name="RefSeq"/>
        </authorList>
    </citation>
    <scope>IDENTIFICATION</scope>
    <source>
        <tissue evidence="11">Sperm</tissue>
    </source>
</reference>
<keyword evidence="9" id="KW-0732">Signal</keyword>
<gene>
    <name evidence="11" type="primary">LOC116956072</name>
</gene>
<dbReference type="EC" id="2.4.1.-" evidence="8"/>
<keyword evidence="6" id="KW-1133">Transmembrane helix</keyword>
<keyword evidence="3 8" id="KW-0328">Glycosyltransferase</keyword>
<organism evidence="10 11">
    <name type="scientific">Petromyzon marinus</name>
    <name type="common">Sea lamprey</name>
    <dbReference type="NCBI Taxonomy" id="7757"/>
    <lineage>
        <taxon>Eukaryota</taxon>
        <taxon>Metazoa</taxon>
        <taxon>Chordata</taxon>
        <taxon>Craniata</taxon>
        <taxon>Vertebrata</taxon>
        <taxon>Cyclostomata</taxon>
        <taxon>Hyperoartia</taxon>
        <taxon>Petromyzontiformes</taxon>
        <taxon>Petromyzontidae</taxon>
        <taxon>Petromyzon</taxon>
    </lineage>
</organism>
<proteinExistence type="inferred from homology"/>
<dbReference type="GO" id="GO:0005737">
    <property type="term" value="C:cytoplasm"/>
    <property type="evidence" value="ECO:0007669"/>
    <property type="project" value="TreeGrafter"/>
</dbReference>
<evidence type="ECO:0000256" key="4">
    <source>
        <dbReference type="ARBA" id="ARBA00022679"/>
    </source>
</evidence>
<keyword evidence="7" id="KW-0472">Membrane</keyword>
<dbReference type="InterPro" id="IPR008166">
    <property type="entry name" value="Glyco_transf_92"/>
</dbReference>
<dbReference type="PANTHER" id="PTHR21461">
    <property type="entry name" value="GLYCOSYLTRANSFERASE FAMILY 92 PROTEIN"/>
    <property type="match status" value="1"/>
</dbReference>
<dbReference type="Pfam" id="PF01697">
    <property type="entry name" value="Glyco_transf_92"/>
    <property type="match status" value="1"/>
</dbReference>
<evidence type="ECO:0000256" key="6">
    <source>
        <dbReference type="ARBA" id="ARBA00022989"/>
    </source>
</evidence>
<feature type="signal peptide" evidence="9">
    <location>
        <begin position="1"/>
        <end position="20"/>
    </location>
</feature>
<evidence type="ECO:0000256" key="7">
    <source>
        <dbReference type="ARBA" id="ARBA00023136"/>
    </source>
</evidence>
<keyword evidence="4 8" id="KW-0808">Transferase</keyword>
<evidence type="ECO:0000256" key="8">
    <source>
        <dbReference type="RuleBase" id="RU366017"/>
    </source>
</evidence>
<keyword evidence="10" id="KW-1185">Reference proteome</keyword>
<evidence type="ECO:0000313" key="11">
    <source>
        <dbReference type="RefSeq" id="XP_032833403.1"/>
    </source>
</evidence>